<dbReference type="AlphaFoldDB" id="A0A3M0C1C0"/>
<evidence type="ECO:0000313" key="2">
    <source>
        <dbReference type="Proteomes" id="UP000271227"/>
    </source>
</evidence>
<sequence>MDDLQKVVSDLEQLDTATVWDSGALVTLSGTKQFICSDVLAQPMLLVLYNASQTDEDIAVSVQLNNAKFGSFNVPGTTGNQGLATAIGIDGAKGLGNGTKVDNITIQLDLGADPQAEINAYLLSAGYPRDGLQPPSPSNFMNTEITRQDYQSATKLPFQTNFERFFFVPPSRSGQILVGAGAQDAFPYYMYQSGGFIIQQLNAPQGSQGPRYEPFDDDNKINVTRSAASSSSKLFNRFGDGTQIVIGNGASAQDVSGGGFFVQARF</sequence>
<comment type="caution">
    <text evidence="1">The sequence shown here is derived from an EMBL/GenBank/DDBJ whole genome shotgun (WGS) entry which is preliminary data.</text>
</comment>
<organism evidence="1 2">
    <name type="scientific">Eilatimonas milleporae</name>
    <dbReference type="NCBI Taxonomy" id="911205"/>
    <lineage>
        <taxon>Bacteria</taxon>
        <taxon>Pseudomonadati</taxon>
        <taxon>Pseudomonadota</taxon>
        <taxon>Alphaproteobacteria</taxon>
        <taxon>Kordiimonadales</taxon>
        <taxon>Kordiimonadaceae</taxon>
        <taxon>Eilatimonas</taxon>
    </lineage>
</organism>
<dbReference type="RefSeq" id="WP_121940426.1">
    <property type="nucleotide sequence ID" value="NZ_REFR01000017.1"/>
</dbReference>
<dbReference type="Proteomes" id="UP000271227">
    <property type="component" value="Unassembled WGS sequence"/>
</dbReference>
<accession>A0A3M0C1C0</accession>
<dbReference type="EMBL" id="REFR01000017">
    <property type="protein sequence ID" value="RMB00606.1"/>
    <property type="molecule type" value="Genomic_DNA"/>
</dbReference>
<dbReference type="OrthoDB" id="646010at2"/>
<keyword evidence="2" id="KW-1185">Reference proteome</keyword>
<proteinExistence type="predicted"/>
<dbReference type="InParanoid" id="A0A3M0C1C0"/>
<protein>
    <submittedName>
        <fullName evidence="1">Uncharacterized protein</fullName>
    </submittedName>
</protein>
<name>A0A3M0C1C0_9PROT</name>
<reference evidence="1 2" key="1">
    <citation type="submission" date="2018-10" db="EMBL/GenBank/DDBJ databases">
        <title>Genomic Encyclopedia of Archaeal and Bacterial Type Strains, Phase II (KMG-II): from individual species to whole genera.</title>
        <authorList>
            <person name="Goeker M."/>
        </authorList>
    </citation>
    <scope>NUCLEOTIDE SEQUENCE [LARGE SCALE GENOMIC DNA]</scope>
    <source>
        <strain evidence="1 2">DSM 25217</strain>
    </source>
</reference>
<gene>
    <name evidence="1" type="ORF">BXY39_3794</name>
</gene>
<evidence type="ECO:0000313" key="1">
    <source>
        <dbReference type="EMBL" id="RMB00606.1"/>
    </source>
</evidence>